<reference evidence="1 2" key="2">
    <citation type="submission" date="2017-12" db="EMBL/GenBank/DDBJ databases">
        <title>Revising the taxonomy of the Acinetobacter lwoffii group: the description of Acinetobacter pseudolwoffii sp. nov. and emended description of Acinetobacter lwoffii.</title>
        <authorList>
            <person name="Nemec A."/>
        </authorList>
    </citation>
    <scope>NUCLEOTIDE SEQUENCE [LARGE SCALE GENOMIC DNA]</scope>
    <source>
        <strain evidence="1 2">ANC 5347</strain>
    </source>
</reference>
<dbReference type="RefSeq" id="WP_100357560.1">
    <property type="nucleotide sequence ID" value="NZ_PGOZ01000006.1"/>
</dbReference>
<dbReference type="EMBL" id="PGOZ01000006">
    <property type="protein sequence ID" value="PJI32787.1"/>
    <property type="molecule type" value="Genomic_DNA"/>
</dbReference>
<gene>
    <name evidence="1" type="ORF">CU320_06670</name>
</gene>
<comment type="caution">
    <text evidence="1">The sequence shown here is derived from an EMBL/GenBank/DDBJ whole genome shotgun (WGS) entry which is preliminary data.</text>
</comment>
<evidence type="ECO:0000313" key="2">
    <source>
        <dbReference type="Proteomes" id="UP000242351"/>
    </source>
</evidence>
<protein>
    <recommendedName>
        <fullName evidence="3">Lipoprotein</fullName>
    </recommendedName>
</protein>
<sequence length="187" mass="21477">MANYWKQWLALSTVSVLMTACQSIDTMKLKHAKENAESKNNALIYCKGTSDCQFERLNQTIIVNNDNGRLSNEARKQKLVRLQAKNLNQANPIYLSVPAGQHELVVRFYPISKDKAEILHVFHRFQVNKTYTLKMFRDRSARSSSLLNASAPDPLCVDLLQEQKTIRRFCKPYNVVNGIAEFVEKKI</sequence>
<dbReference type="AlphaFoldDB" id="A0A2H9UM63"/>
<organism evidence="1 2">
    <name type="scientific">Acinetobacter pseudolwoffii</name>
    <dbReference type="NCBI Taxonomy" id="2053287"/>
    <lineage>
        <taxon>Bacteria</taxon>
        <taxon>Pseudomonadati</taxon>
        <taxon>Pseudomonadota</taxon>
        <taxon>Gammaproteobacteria</taxon>
        <taxon>Moraxellales</taxon>
        <taxon>Moraxellaceae</taxon>
        <taxon>Acinetobacter</taxon>
    </lineage>
</organism>
<accession>A0A2H9UM63</accession>
<evidence type="ECO:0008006" key="3">
    <source>
        <dbReference type="Google" id="ProtNLM"/>
    </source>
</evidence>
<reference evidence="1 2" key="1">
    <citation type="submission" date="2017-11" db="EMBL/GenBank/DDBJ databases">
        <authorList>
            <person name="Han C.G."/>
        </authorList>
    </citation>
    <scope>NUCLEOTIDE SEQUENCE [LARGE SCALE GENOMIC DNA]</scope>
    <source>
        <strain evidence="1 2">ANC 5347</strain>
    </source>
</reference>
<name>A0A2H9UM63_9GAMM</name>
<dbReference type="PROSITE" id="PS51257">
    <property type="entry name" value="PROKAR_LIPOPROTEIN"/>
    <property type="match status" value="1"/>
</dbReference>
<proteinExistence type="predicted"/>
<dbReference type="Proteomes" id="UP000242351">
    <property type="component" value="Unassembled WGS sequence"/>
</dbReference>
<evidence type="ECO:0000313" key="1">
    <source>
        <dbReference type="EMBL" id="PJI32787.1"/>
    </source>
</evidence>